<evidence type="ECO:0000256" key="1">
    <source>
        <dbReference type="SAM" id="MobiDB-lite"/>
    </source>
</evidence>
<feature type="region of interest" description="Disordered" evidence="1">
    <location>
        <begin position="91"/>
        <end position="167"/>
    </location>
</feature>
<dbReference type="PANTHER" id="PTHR10587:SF137">
    <property type="entry name" value="4-DEOXY-4-FORMAMIDO-L-ARABINOSE-PHOSPHOUNDECAPRENOL DEFORMYLASE ARND-RELATED"/>
    <property type="match status" value="1"/>
</dbReference>
<evidence type="ECO:0000313" key="4">
    <source>
        <dbReference type="Proteomes" id="UP001523216"/>
    </source>
</evidence>
<dbReference type="Gene3D" id="3.20.20.370">
    <property type="entry name" value="Glycoside hydrolase/deacetylase"/>
    <property type="match status" value="1"/>
</dbReference>
<feature type="region of interest" description="Disordered" evidence="1">
    <location>
        <begin position="365"/>
        <end position="384"/>
    </location>
</feature>
<reference evidence="3 4" key="1">
    <citation type="submission" date="2022-06" db="EMBL/GenBank/DDBJ databases">
        <title>Actinoplanes abujensis sp. nov., isolated from Nigerian arid soil.</title>
        <authorList>
            <person name="Ding P."/>
        </authorList>
    </citation>
    <scope>NUCLEOTIDE SEQUENCE [LARGE SCALE GENOMIC DNA]</scope>
    <source>
        <strain evidence="4">TRM88002</strain>
    </source>
</reference>
<dbReference type="CDD" id="cd10917">
    <property type="entry name" value="CE4_NodB_like_6s_7s"/>
    <property type="match status" value="1"/>
</dbReference>
<dbReference type="Pfam" id="PF01522">
    <property type="entry name" value="Polysacc_deac_1"/>
    <property type="match status" value="1"/>
</dbReference>
<evidence type="ECO:0000313" key="3">
    <source>
        <dbReference type="EMBL" id="MCM4076898.1"/>
    </source>
</evidence>
<dbReference type="SUPFAM" id="SSF88713">
    <property type="entry name" value="Glycoside hydrolase/deacetylase"/>
    <property type="match status" value="1"/>
</dbReference>
<sequence>MPSVPRAARHSRPVRGGRHAAVSPPAGRPPTAGSHRAPGTLPIENWLLMGRTRQGALLASLVAIGALLLAMPAEQRRDSFDAVNAAAQAVAGVQTEKKTPRPVAPPPAEESSDEKDSAPAEEDAPEKAEPKPSAPAKSPAVPTREATEAAGQKKEEPTAGPGRSLRTTGSEVVALTFDDGPDPVQTPRILALLGKYQVKATFCLVGVQVQRHPGIVREIAAAGHTLCNHTWDHSLTIGKDKPAQIKADLDRTNAAIQSAVPGAPIPFFRAPGGNFTDRLVSVAGTGGMTSIYWEVDPRDWEHPEKETEAQHIARVVGSVREQVRPGAIVLSHDFNQPATIAAYEKLLPYLSENFKLGIPEIDPAGPAASALPPSAEAPAIPADS</sequence>
<protein>
    <submittedName>
        <fullName evidence="3">Polysaccharide deacetylase family protein</fullName>
    </submittedName>
</protein>
<organism evidence="3 4">
    <name type="scientific">Paractinoplanes hotanensis</name>
    <dbReference type="NCBI Taxonomy" id="2906497"/>
    <lineage>
        <taxon>Bacteria</taxon>
        <taxon>Bacillati</taxon>
        <taxon>Actinomycetota</taxon>
        <taxon>Actinomycetes</taxon>
        <taxon>Micromonosporales</taxon>
        <taxon>Micromonosporaceae</taxon>
        <taxon>Paractinoplanes</taxon>
    </lineage>
</organism>
<dbReference type="RefSeq" id="WP_251796772.1">
    <property type="nucleotide sequence ID" value="NZ_JAMQOL010000006.1"/>
</dbReference>
<feature type="compositionally biased region" description="Basic residues" evidence="1">
    <location>
        <begin position="7"/>
        <end position="18"/>
    </location>
</feature>
<feature type="region of interest" description="Disordered" evidence="1">
    <location>
        <begin position="1"/>
        <end position="38"/>
    </location>
</feature>
<dbReference type="PROSITE" id="PS51677">
    <property type="entry name" value="NODB"/>
    <property type="match status" value="1"/>
</dbReference>
<dbReference type="InterPro" id="IPR050248">
    <property type="entry name" value="Polysacc_deacetylase_ArnD"/>
</dbReference>
<comment type="caution">
    <text evidence="3">The sequence shown here is derived from an EMBL/GenBank/DDBJ whole genome shotgun (WGS) entry which is preliminary data.</text>
</comment>
<evidence type="ECO:0000259" key="2">
    <source>
        <dbReference type="PROSITE" id="PS51677"/>
    </source>
</evidence>
<feature type="domain" description="NodB homology" evidence="2">
    <location>
        <begin position="171"/>
        <end position="361"/>
    </location>
</feature>
<keyword evidence="4" id="KW-1185">Reference proteome</keyword>
<dbReference type="PANTHER" id="PTHR10587">
    <property type="entry name" value="GLYCOSYL TRANSFERASE-RELATED"/>
    <property type="match status" value="1"/>
</dbReference>
<feature type="compositionally biased region" description="Basic and acidic residues" evidence="1">
    <location>
        <begin position="145"/>
        <end position="157"/>
    </location>
</feature>
<dbReference type="EMBL" id="JAMQOL010000006">
    <property type="protein sequence ID" value="MCM4076898.1"/>
    <property type="molecule type" value="Genomic_DNA"/>
</dbReference>
<dbReference type="Proteomes" id="UP001523216">
    <property type="component" value="Unassembled WGS sequence"/>
</dbReference>
<proteinExistence type="predicted"/>
<accession>A0ABT0XT01</accession>
<dbReference type="InterPro" id="IPR002509">
    <property type="entry name" value="NODB_dom"/>
</dbReference>
<dbReference type="InterPro" id="IPR011330">
    <property type="entry name" value="Glyco_hydro/deAcase_b/a-brl"/>
</dbReference>
<gene>
    <name evidence="3" type="ORF">LXN57_04875</name>
</gene>
<name>A0ABT0XT01_9ACTN</name>